<dbReference type="PATRIC" id="fig|38300.4.peg.635"/>
<gene>
    <name evidence="2" type="ORF">SPRI_0596</name>
</gene>
<protein>
    <submittedName>
        <fullName evidence="2">Nucleotidyltransferase domain protein</fullName>
    </submittedName>
</protein>
<dbReference type="KEGG" id="spri:SPRI_0596"/>
<sequence length="155" mass="16692">MSGPEQPGRPSPRRIAEVDAFVQRIARWAADRADIVGLLLVGSFARDTAGPDSDVDIVLLTTDEPRYLDGAWAVDLRLGRLVRTRSWGPITELRYATASGLEVEMGIGSPGWAATDPVDPGTHRVVTDGARVLHDPAGMLAELLAACHAEGRRRT</sequence>
<dbReference type="Gene3D" id="3.30.460.10">
    <property type="entry name" value="Beta Polymerase, domain 2"/>
    <property type="match status" value="1"/>
</dbReference>
<dbReference type="RefSeq" id="WP_005308086.1">
    <property type="nucleotide sequence ID" value="NZ_CP011340.1"/>
</dbReference>
<dbReference type="Pfam" id="PF01909">
    <property type="entry name" value="NTP_transf_2"/>
    <property type="match status" value="1"/>
</dbReference>
<reference evidence="2 3" key="1">
    <citation type="submission" date="2015-08" db="EMBL/GenBank/DDBJ databases">
        <title>Genome sequence of the pristinamycin over-producing bacterium Streptomyces pristinaespiralis HCCB10218.</title>
        <authorList>
            <person name="Tian J."/>
            <person name="Yang J."/>
            <person name="Li L."/>
            <person name="Ruan L."/>
            <person name="Wei W."/>
            <person name="Zheng G."/>
            <person name="Wei Z."/>
            <person name="Yang S."/>
            <person name="Ge M."/>
            <person name="Jiang W."/>
            <person name="Lu Y."/>
        </authorList>
    </citation>
    <scope>NUCLEOTIDE SEQUENCE [LARGE SCALE GENOMIC DNA]</scope>
    <source>
        <strain evidence="2 3">HCCB 10218</strain>
    </source>
</reference>
<feature type="domain" description="Polymerase nucleotidyl transferase" evidence="1">
    <location>
        <begin position="33"/>
        <end position="65"/>
    </location>
</feature>
<dbReference type="InterPro" id="IPR043519">
    <property type="entry name" value="NT_sf"/>
</dbReference>
<organism evidence="2">
    <name type="scientific">Streptomyces pristinaespiralis</name>
    <dbReference type="NCBI Taxonomy" id="38300"/>
    <lineage>
        <taxon>Bacteria</taxon>
        <taxon>Bacillati</taxon>
        <taxon>Actinomycetota</taxon>
        <taxon>Actinomycetes</taxon>
        <taxon>Kitasatosporales</taxon>
        <taxon>Streptomycetaceae</taxon>
        <taxon>Streptomyces</taxon>
    </lineage>
</organism>
<dbReference type="STRING" id="38300.SPRI_0596"/>
<dbReference type="InterPro" id="IPR002934">
    <property type="entry name" value="Polymerase_NTP_transf_dom"/>
</dbReference>
<keyword evidence="2" id="KW-0808">Transferase</keyword>
<proteinExistence type="predicted"/>
<dbReference type="OMA" id="LANEDWF"/>
<name>A0A0M4D537_STRPR</name>
<dbReference type="SUPFAM" id="SSF81301">
    <property type="entry name" value="Nucleotidyltransferase"/>
    <property type="match status" value="1"/>
</dbReference>
<dbReference type="GO" id="GO:0016779">
    <property type="term" value="F:nucleotidyltransferase activity"/>
    <property type="evidence" value="ECO:0007669"/>
    <property type="project" value="InterPro"/>
</dbReference>
<dbReference type="EMBL" id="CP011340">
    <property type="protein sequence ID" value="ALC18902.1"/>
    <property type="molecule type" value="Genomic_DNA"/>
</dbReference>
<evidence type="ECO:0000313" key="2">
    <source>
        <dbReference type="EMBL" id="ALC18902.1"/>
    </source>
</evidence>
<accession>A0A0M4D537</accession>
<dbReference type="AlphaFoldDB" id="A0A0M4D537"/>
<dbReference type="Proteomes" id="UP000060513">
    <property type="component" value="Chromosome"/>
</dbReference>
<dbReference type="GeneID" id="97238322"/>
<evidence type="ECO:0000259" key="1">
    <source>
        <dbReference type="Pfam" id="PF01909"/>
    </source>
</evidence>
<evidence type="ECO:0000313" key="3">
    <source>
        <dbReference type="Proteomes" id="UP000060513"/>
    </source>
</evidence>
<dbReference type="CDD" id="cd05403">
    <property type="entry name" value="NT_KNTase_like"/>
    <property type="match status" value="1"/>
</dbReference>